<dbReference type="AlphaFoldDB" id="A0A8H7RED5"/>
<proteinExistence type="predicted"/>
<gene>
    <name evidence="1" type="ORF">INT47_007806</name>
</gene>
<dbReference type="Proteomes" id="UP000603453">
    <property type="component" value="Unassembled WGS sequence"/>
</dbReference>
<evidence type="ECO:0000313" key="1">
    <source>
        <dbReference type="EMBL" id="KAG2208707.1"/>
    </source>
</evidence>
<protein>
    <submittedName>
        <fullName evidence="1">Uncharacterized protein</fullName>
    </submittedName>
</protein>
<accession>A0A8H7RED5</accession>
<organism evidence="1 2">
    <name type="scientific">Mucor saturninus</name>
    <dbReference type="NCBI Taxonomy" id="64648"/>
    <lineage>
        <taxon>Eukaryota</taxon>
        <taxon>Fungi</taxon>
        <taxon>Fungi incertae sedis</taxon>
        <taxon>Mucoromycota</taxon>
        <taxon>Mucoromycotina</taxon>
        <taxon>Mucoromycetes</taxon>
        <taxon>Mucorales</taxon>
        <taxon>Mucorineae</taxon>
        <taxon>Mucoraceae</taxon>
        <taxon>Mucor</taxon>
    </lineage>
</organism>
<sequence>MGGVTAEIDISGGSQFVQDPSDISILYDSITGVIIARGDSADKWQWEEHQSHYSYVSNVFMELNAIYLKNLQPPYKHDMQDKVVIQEVITLLLNEIKRYEKISNNSNLDYLHYVFNLPTNWDDGIREKLIRPLFVQAGLISKDDPRDRLVFLTRLKATFEYFHDSKDATNIQVGQQHAVCSLDFDDSLHVDLGLVSVHYPSLTSVDSKYVIKSSNAISFTIPLKQKDLKTWIKDCLEKRCTATLTDELIDMLTFEIYVYKGPEGSPRKHNLGNRNILDSKLSVDTPFRIYFDYQPLKGLLDLHDDKYGLESDDIDCIQSITIGDIYEDLTNPVEIKRDEQSGGAFEPEYFVSLVTGKDTSPQQSTKSIQCDIQSLNKVLVQSDIYQKLALCISPRVKNQMDDIISDCLQMNPNFDTDTNNISWFINSGSKKLDCLLEKVQLKEIFAKRNCVLAINVETVRQASYILLFKIMYLRYLNQLIEENLNANFKNDWVNKNIAYNVSIDKNVLDHVFGSKEDLNELFYASGILRKEDQHRKALFSTYGEEIFPTIQQKLPDLKFKMKMYFVVAQIYSTHIHVALHQAVRLKSVEENGVSIVVQDRIIPIDNLYKALCKMLWTNISSDIVINYCEQHNNETNTLVYDFYLTQNHIQILKTLELSVLEIFNENTNLDMDYKKEISINHKNCTCSFTLSFRTTVEMGIKPTLQSAAKVIVASLTSAELFGSYEVDYLFLLGNPFSFSSDSQVYNAYIVLMQDAICLGIESKGKDTQFIYLRDKITDLVRSTVYDKNCLYEKFTMGTLRQVLKDTYAVRLKDHFAHKFVPFSRISKCENDTASDMVGEGSFLIVFRRGQTIPMTGLTLKINLGHLMHRYSTLVAEFIRVDTSNEKLPNDSDILPKDTQGPKFDLFGYEDKNNISFERLVLNLKYTNYNYSLQLSMRETGYKVDEYMFKDIGDPLTLAYIHSH</sequence>
<evidence type="ECO:0000313" key="2">
    <source>
        <dbReference type="Proteomes" id="UP000603453"/>
    </source>
</evidence>
<dbReference type="OrthoDB" id="10667823at2759"/>
<comment type="caution">
    <text evidence="1">The sequence shown here is derived from an EMBL/GenBank/DDBJ whole genome shotgun (WGS) entry which is preliminary data.</text>
</comment>
<name>A0A8H7RED5_9FUNG</name>
<keyword evidence="2" id="KW-1185">Reference proteome</keyword>
<reference evidence="1" key="1">
    <citation type="submission" date="2020-12" db="EMBL/GenBank/DDBJ databases">
        <title>Metabolic potential, ecology and presence of endohyphal bacteria is reflected in genomic diversity of Mucoromycotina.</title>
        <authorList>
            <person name="Muszewska A."/>
            <person name="Okrasinska A."/>
            <person name="Steczkiewicz K."/>
            <person name="Drgas O."/>
            <person name="Orlowska M."/>
            <person name="Perlinska-Lenart U."/>
            <person name="Aleksandrzak-Piekarczyk T."/>
            <person name="Szatraj K."/>
            <person name="Zielenkiewicz U."/>
            <person name="Pilsyk S."/>
            <person name="Malc E."/>
            <person name="Mieczkowski P."/>
            <person name="Kruszewska J.S."/>
            <person name="Biernat P."/>
            <person name="Pawlowska J."/>
        </authorList>
    </citation>
    <scope>NUCLEOTIDE SEQUENCE</scope>
    <source>
        <strain evidence="1">WA0000017839</strain>
    </source>
</reference>
<dbReference type="EMBL" id="JAEPRD010000018">
    <property type="protein sequence ID" value="KAG2208707.1"/>
    <property type="molecule type" value="Genomic_DNA"/>
</dbReference>